<feature type="compositionally biased region" description="Polar residues" evidence="1">
    <location>
        <begin position="13"/>
        <end position="23"/>
    </location>
</feature>
<gene>
    <name evidence="2" type="ORF">ETH_00035655</name>
</gene>
<evidence type="ECO:0000256" key="1">
    <source>
        <dbReference type="SAM" id="MobiDB-lite"/>
    </source>
</evidence>
<reference evidence="2" key="1">
    <citation type="submission" date="2013-10" db="EMBL/GenBank/DDBJ databases">
        <title>Genomic analysis of the causative agents of coccidiosis in chickens.</title>
        <authorList>
            <person name="Reid A.J."/>
            <person name="Blake D."/>
            <person name="Billington K."/>
            <person name="Browne H."/>
            <person name="Dunn M."/>
            <person name="Hung S."/>
            <person name="Kawahara F."/>
            <person name="Miranda-Saavedra D."/>
            <person name="Mourier T."/>
            <person name="Nagra H."/>
            <person name="Otto T.D."/>
            <person name="Rawlings N."/>
            <person name="Sanchez A."/>
            <person name="Sanders M."/>
            <person name="Subramaniam C."/>
            <person name="Tay Y."/>
            <person name="Dear P."/>
            <person name="Doerig C."/>
            <person name="Gruber A."/>
            <person name="Parkinson J."/>
            <person name="Shirley M."/>
            <person name="Wan K.L."/>
            <person name="Berriman M."/>
            <person name="Tomley F."/>
            <person name="Pain A."/>
        </authorList>
    </citation>
    <scope>NUCLEOTIDE SEQUENCE [LARGE SCALE GENOMIC DNA]</scope>
    <source>
        <strain evidence="2">Houghton</strain>
    </source>
</reference>
<dbReference type="GeneID" id="25256172"/>
<sequence>AGPRFAAEDSWKNPRSQTPPNRQNPEDPVVVRLPQERPPVETDRWGPPGQFRGAPLRGGPPRRGPLQGGPPRGGAPRWGAPRGGPPGGPPFLFSKPLRSGKTRDSRRQPLYP</sequence>
<dbReference type="Proteomes" id="UP000030747">
    <property type="component" value="Unassembled WGS sequence"/>
</dbReference>
<protein>
    <submittedName>
        <fullName evidence="2">Uncharacterized protein</fullName>
    </submittedName>
</protein>
<dbReference type="VEuPathDB" id="ToxoDB:ETH2_1561400"/>
<dbReference type="AlphaFoldDB" id="U6L8Z1"/>
<organism evidence="2 3">
    <name type="scientific">Eimeria tenella</name>
    <name type="common">Coccidian parasite</name>
    <dbReference type="NCBI Taxonomy" id="5802"/>
    <lineage>
        <taxon>Eukaryota</taxon>
        <taxon>Sar</taxon>
        <taxon>Alveolata</taxon>
        <taxon>Apicomplexa</taxon>
        <taxon>Conoidasida</taxon>
        <taxon>Coccidia</taxon>
        <taxon>Eucoccidiorida</taxon>
        <taxon>Eimeriorina</taxon>
        <taxon>Eimeriidae</taxon>
        <taxon>Eimeria</taxon>
    </lineage>
</organism>
<feature type="region of interest" description="Disordered" evidence="1">
    <location>
        <begin position="1"/>
        <end position="112"/>
    </location>
</feature>
<feature type="compositionally biased region" description="Basic and acidic residues" evidence="1">
    <location>
        <begin position="101"/>
        <end position="112"/>
    </location>
</feature>
<keyword evidence="3" id="KW-1185">Reference proteome</keyword>
<evidence type="ECO:0000313" key="3">
    <source>
        <dbReference type="Proteomes" id="UP000030747"/>
    </source>
</evidence>
<reference evidence="2" key="2">
    <citation type="submission" date="2013-10" db="EMBL/GenBank/DDBJ databases">
        <authorList>
            <person name="Aslett M."/>
        </authorList>
    </citation>
    <scope>NUCLEOTIDE SEQUENCE [LARGE SCALE GENOMIC DNA]</scope>
    <source>
        <strain evidence="2">Houghton</strain>
    </source>
</reference>
<dbReference type="VEuPathDB" id="ToxoDB:ETH_00035655"/>
<dbReference type="EMBL" id="HG676782">
    <property type="protein sequence ID" value="CDJ44260.1"/>
    <property type="molecule type" value="Genomic_DNA"/>
</dbReference>
<proteinExistence type="predicted"/>
<evidence type="ECO:0000313" key="2">
    <source>
        <dbReference type="EMBL" id="CDJ44260.1"/>
    </source>
</evidence>
<feature type="compositionally biased region" description="Basic and acidic residues" evidence="1">
    <location>
        <begin position="34"/>
        <end position="44"/>
    </location>
</feature>
<feature type="non-terminal residue" evidence="2">
    <location>
        <position position="1"/>
    </location>
</feature>
<name>U6L8Z1_EIMTE</name>
<accession>U6L8Z1</accession>
<feature type="compositionally biased region" description="Basic and acidic residues" evidence="1">
    <location>
        <begin position="1"/>
        <end position="12"/>
    </location>
</feature>
<dbReference type="RefSeq" id="XP_013235009.1">
    <property type="nucleotide sequence ID" value="XM_013379555.1"/>
</dbReference>